<proteinExistence type="predicted"/>
<keyword evidence="2" id="KW-1185">Reference proteome</keyword>
<evidence type="ECO:0000313" key="2">
    <source>
        <dbReference type="Proteomes" id="UP000054047"/>
    </source>
</evidence>
<organism evidence="1 2">
    <name type="scientific">Ancylostoma duodenale</name>
    <dbReference type="NCBI Taxonomy" id="51022"/>
    <lineage>
        <taxon>Eukaryota</taxon>
        <taxon>Metazoa</taxon>
        <taxon>Ecdysozoa</taxon>
        <taxon>Nematoda</taxon>
        <taxon>Chromadorea</taxon>
        <taxon>Rhabditida</taxon>
        <taxon>Rhabditina</taxon>
        <taxon>Rhabditomorpha</taxon>
        <taxon>Strongyloidea</taxon>
        <taxon>Ancylostomatidae</taxon>
        <taxon>Ancylostomatinae</taxon>
        <taxon>Ancylostoma</taxon>
    </lineage>
</organism>
<protein>
    <submittedName>
        <fullName evidence="1">Uncharacterized protein</fullName>
    </submittedName>
</protein>
<reference evidence="1 2" key="1">
    <citation type="submission" date="2013-12" db="EMBL/GenBank/DDBJ databases">
        <title>Draft genome of the parsitic nematode Ancylostoma duodenale.</title>
        <authorList>
            <person name="Mitreva M."/>
        </authorList>
    </citation>
    <scope>NUCLEOTIDE SEQUENCE [LARGE SCALE GENOMIC DNA]</scope>
    <source>
        <strain evidence="1 2">Zhejiang</strain>
    </source>
</reference>
<gene>
    <name evidence="1" type="ORF">ANCDUO_02296</name>
</gene>
<evidence type="ECO:0000313" key="1">
    <source>
        <dbReference type="EMBL" id="KIH67372.1"/>
    </source>
</evidence>
<dbReference type="AlphaFoldDB" id="A0A0C2DWW3"/>
<accession>A0A0C2DWW3</accession>
<dbReference type="EMBL" id="KN726726">
    <property type="protein sequence ID" value="KIH67372.1"/>
    <property type="molecule type" value="Genomic_DNA"/>
</dbReference>
<name>A0A0C2DWW3_9BILA</name>
<sequence length="121" mass="13710">MVKRTGSKMTASNEEKGEMGAWASKLIERFDAYSSCMQRSLTDTFDRVFTKLNELLETQSSIISRSSDLEKKVSSIPSPHSQQSLLYSTLVKVKADNLRIDEKLRMITWVGIDEQVDEDAT</sequence>
<dbReference type="OrthoDB" id="5857148at2759"/>
<dbReference type="Proteomes" id="UP000054047">
    <property type="component" value="Unassembled WGS sequence"/>
</dbReference>